<dbReference type="EMBL" id="GL766999">
    <property type="protein sequence ID" value="EFZ14413.1"/>
    <property type="molecule type" value="Genomic_DNA"/>
</dbReference>
<proteinExistence type="predicted"/>
<evidence type="ECO:0000313" key="1">
    <source>
        <dbReference type="EMBL" id="EFZ14413.1"/>
    </source>
</evidence>
<protein>
    <recommendedName>
        <fullName evidence="2">Endonuclease/exonuclease/phosphatase domain-containing protein</fullName>
    </recommendedName>
</protein>
<sequence>MVREKSWENLKERLLKTYEWWCSYARKVKNKERSKGGFVIGKKKGWRMDKGSRKEVEGMILSEVKLKEGKIYIVSIYNKEKEKKLRKGLDKFLNEVGEAKLVLGNFNLRIGKMRVGGEEERMARCSKDKKQRTGRRIS</sequence>
<organism>
    <name type="scientific">Solenopsis invicta</name>
    <name type="common">Red imported fire ant</name>
    <name type="synonym">Solenopsis wagneri</name>
    <dbReference type="NCBI Taxonomy" id="13686"/>
    <lineage>
        <taxon>Eukaryota</taxon>
        <taxon>Metazoa</taxon>
        <taxon>Ecdysozoa</taxon>
        <taxon>Arthropoda</taxon>
        <taxon>Hexapoda</taxon>
        <taxon>Insecta</taxon>
        <taxon>Pterygota</taxon>
        <taxon>Neoptera</taxon>
        <taxon>Endopterygota</taxon>
        <taxon>Hymenoptera</taxon>
        <taxon>Apocrita</taxon>
        <taxon>Aculeata</taxon>
        <taxon>Formicoidea</taxon>
        <taxon>Formicidae</taxon>
        <taxon>Myrmicinae</taxon>
        <taxon>Solenopsis</taxon>
    </lineage>
</organism>
<reference evidence="1" key="1">
    <citation type="journal article" date="2011" name="Proc. Natl. Acad. Sci. U.S.A.">
        <title>The genome of the fire ant Solenopsis invicta.</title>
        <authorList>
            <person name="Wurm Y."/>
            <person name="Wang J."/>
            <person name="Riba-Grognuz O."/>
            <person name="Corona M."/>
            <person name="Nygaard S."/>
            <person name="Hunt B.G."/>
            <person name="Ingram K.K."/>
            <person name="Falquet L."/>
            <person name="Nipitwattanaphon M."/>
            <person name="Gotzek D."/>
            <person name="Dijkstra M.B."/>
            <person name="Oettler J."/>
            <person name="Comtesse F."/>
            <person name="Shih C.J."/>
            <person name="Wu W.J."/>
            <person name="Yang C.C."/>
            <person name="Thomas J."/>
            <person name="Beaudoing E."/>
            <person name="Pradervand S."/>
            <person name="Flegel V."/>
            <person name="Cook E.D."/>
            <person name="Fabbretti R."/>
            <person name="Stockinger H."/>
            <person name="Long L."/>
            <person name="Farmerie W.G."/>
            <person name="Oakey J."/>
            <person name="Boomsma J.J."/>
            <person name="Pamilo P."/>
            <person name="Yi S.V."/>
            <person name="Heinze J."/>
            <person name="Goodisman M.A."/>
            <person name="Farinelli L."/>
            <person name="Harshman K."/>
            <person name="Hulo N."/>
            <person name="Cerutti L."/>
            <person name="Xenarios I."/>
            <person name="Shoemaker D."/>
            <person name="Keller L."/>
        </authorList>
    </citation>
    <scope>NUCLEOTIDE SEQUENCE [LARGE SCALE GENOMIC DNA]</scope>
</reference>
<evidence type="ECO:0008006" key="2">
    <source>
        <dbReference type="Google" id="ProtNLM"/>
    </source>
</evidence>
<accession>E9IYD8</accession>
<gene>
    <name evidence="1" type="ORF">SINV_00516</name>
</gene>
<dbReference type="Gene3D" id="3.60.10.10">
    <property type="entry name" value="Endonuclease/exonuclease/phosphatase"/>
    <property type="match status" value="1"/>
</dbReference>
<name>E9IYD8_SOLIN</name>
<feature type="non-terminal residue" evidence="1">
    <location>
        <position position="138"/>
    </location>
</feature>
<dbReference type="AlphaFoldDB" id="E9IYD8"/>
<dbReference type="InterPro" id="IPR036691">
    <property type="entry name" value="Endo/exonu/phosph_ase_sf"/>
</dbReference>
<dbReference type="HOGENOM" id="CLU_1857781_0_0_1"/>